<sequence length="59" mass="7152">NFYIDLSKYEFYIKRVLFLGYIISLEGILINLERIVIIKEEAVISVYNIEVLLRFIKFY</sequence>
<organism evidence="2 3">
    <name type="scientific">Neurospora intermedia</name>
    <dbReference type="NCBI Taxonomy" id="5142"/>
    <lineage>
        <taxon>Eukaryota</taxon>
        <taxon>Fungi</taxon>
        <taxon>Dikarya</taxon>
        <taxon>Ascomycota</taxon>
        <taxon>Pezizomycotina</taxon>
        <taxon>Sordariomycetes</taxon>
        <taxon>Sordariomycetidae</taxon>
        <taxon>Sordariales</taxon>
        <taxon>Sordariaceae</taxon>
        <taxon>Neurospora</taxon>
    </lineage>
</organism>
<name>A0ABR3DC70_NEUIN</name>
<gene>
    <name evidence="2" type="ORF">QR685DRAFT_442022</name>
</gene>
<protein>
    <submittedName>
        <fullName evidence="2">Uncharacterized protein</fullName>
    </submittedName>
</protein>
<keyword evidence="1" id="KW-0472">Membrane</keyword>
<evidence type="ECO:0000313" key="3">
    <source>
        <dbReference type="Proteomes" id="UP001451303"/>
    </source>
</evidence>
<accession>A0ABR3DC70</accession>
<keyword evidence="1" id="KW-0812">Transmembrane</keyword>
<reference evidence="2 3" key="1">
    <citation type="submission" date="2023-09" db="EMBL/GenBank/DDBJ databases">
        <title>Multi-omics analysis of a traditional fermented food reveals byproduct-associated fungal strains for waste-to-food upcycling.</title>
        <authorList>
            <consortium name="Lawrence Berkeley National Laboratory"/>
            <person name="Rekdal V.M."/>
            <person name="Villalobos-Escobedo J.M."/>
            <person name="Rodriguez-Valeron N."/>
            <person name="Garcia M.O."/>
            <person name="Vasquez D.P."/>
            <person name="Damayanti I."/>
            <person name="Sorensen P.M."/>
            <person name="Baidoo E.E."/>
            <person name="De Carvalho A.C."/>
            <person name="Riley R."/>
            <person name="Lipzen A."/>
            <person name="He G."/>
            <person name="Yan M."/>
            <person name="Haridas S."/>
            <person name="Daum C."/>
            <person name="Yoshinaga Y."/>
            <person name="Ng V."/>
            <person name="Grigoriev I.V."/>
            <person name="Munk R."/>
            <person name="Nuraida L."/>
            <person name="Wijaya C.H."/>
            <person name="Morales P.-C."/>
            <person name="Keasling J.D."/>
        </authorList>
    </citation>
    <scope>NUCLEOTIDE SEQUENCE [LARGE SCALE GENOMIC DNA]</scope>
    <source>
        <strain evidence="2 3">FGSC 2613</strain>
    </source>
</reference>
<feature type="non-terminal residue" evidence="2">
    <location>
        <position position="1"/>
    </location>
</feature>
<feature type="transmembrane region" description="Helical" evidence="1">
    <location>
        <begin position="12"/>
        <end position="32"/>
    </location>
</feature>
<keyword evidence="1" id="KW-1133">Transmembrane helix</keyword>
<proteinExistence type="predicted"/>
<dbReference type="EMBL" id="JAVLET010000004">
    <property type="protein sequence ID" value="KAL0470275.1"/>
    <property type="molecule type" value="Genomic_DNA"/>
</dbReference>
<keyword evidence="3" id="KW-1185">Reference proteome</keyword>
<dbReference type="Proteomes" id="UP001451303">
    <property type="component" value="Unassembled WGS sequence"/>
</dbReference>
<evidence type="ECO:0000313" key="2">
    <source>
        <dbReference type="EMBL" id="KAL0470275.1"/>
    </source>
</evidence>
<comment type="caution">
    <text evidence="2">The sequence shown here is derived from an EMBL/GenBank/DDBJ whole genome shotgun (WGS) entry which is preliminary data.</text>
</comment>
<evidence type="ECO:0000256" key="1">
    <source>
        <dbReference type="SAM" id="Phobius"/>
    </source>
</evidence>